<reference evidence="1 2" key="1">
    <citation type="journal article" date="2014" name="Nature">
        <title>An environmental bacterial taxon with a large and distinct metabolic repertoire.</title>
        <authorList>
            <person name="Wilson M.C."/>
            <person name="Mori T."/>
            <person name="Ruckert C."/>
            <person name="Uria A.R."/>
            <person name="Helf M.J."/>
            <person name="Takada K."/>
            <person name="Gernert C."/>
            <person name="Steffens U.A."/>
            <person name="Heycke N."/>
            <person name="Schmitt S."/>
            <person name="Rinke C."/>
            <person name="Helfrich E.J."/>
            <person name="Brachmann A.O."/>
            <person name="Gurgui C."/>
            <person name="Wakimoto T."/>
            <person name="Kracht M."/>
            <person name="Crusemann M."/>
            <person name="Hentschel U."/>
            <person name="Abe I."/>
            <person name="Matsunaga S."/>
            <person name="Kalinowski J."/>
            <person name="Takeyama H."/>
            <person name="Piel J."/>
        </authorList>
    </citation>
    <scope>NUCLEOTIDE SEQUENCE [LARGE SCALE GENOMIC DNA]</scope>
    <source>
        <strain evidence="2">TSY2</strain>
    </source>
</reference>
<name>W4L449_9BACT</name>
<dbReference type="AlphaFoldDB" id="W4L449"/>
<sequence length="94" mass="10433">MLQSALLLTTLSQADIAFILIGGMAAVAQGATYVTADLDICYQRRPQNYQRLSHALHPFKPRLRGAPVDLPFVLDAATLRAGLNFRPRSWDRPL</sequence>
<dbReference type="SUPFAM" id="SSF81301">
    <property type="entry name" value="Nucleotidyltransferase"/>
    <property type="match status" value="1"/>
</dbReference>
<keyword evidence="2" id="KW-1185">Reference proteome</keyword>
<organism evidence="1 2">
    <name type="scientific">Candidatus Entotheonella gemina</name>
    <dbReference type="NCBI Taxonomy" id="1429439"/>
    <lineage>
        <taxon>Bacteria</taxon>
        <taxon>Pseudomonadati</taxon>
        <taxon>Nitrospinota/Tectimicrobiota group</taxon>
        <taxon>Candidatus Tectimicrobiota</taxon>
        <taxon>Candidatus Entotheonellia</taxon>
        <taxon>Candidatus Entotheonellales</taxon>
        <taxon>Candidatus Entotheonellaceae</taxon>
        <taxon>Candidatus Entotheonella</taxon>
    </lineage>
</organism>
<comment type="caution">
    <text evidence="1">The sequence shown here is derived from an EMBL/GenBank/DDBJ whole genome shotgun (WGS) entry which is preliminary data.</text>
</comment>
<dbReference type="EMBL" id="AZHX01002903">
    <property type="protein sequence ID" value="ETW92450.1"/>
    <property type="molecule type" value="Genomic_DNA"/>
</dbReference>
<dbReference type="InterPro" id="IPR043519">
    <property type="entry name" value="NT_sf"/>
</dbReference>
<evidence type="ECO:0000313" key="1">
    <source>
        <dbReference type="EMBL" id="ETW92450.1"/>
    </source>
</evidence>
<protein>
    <submittedName>
        <fullName evidence="1">Uncharacterized protein</fullName>
    </submittedName>
</protein>
<gene>
    <name evidence="1" type="ORF">ETSY2_53395</name>
</gene>
<proteinExistence type="predicted"/>
<feature type="non-terminal residue" evidence="1">
    <location>
        <position position="94"/>
    </location>
</feature>
<accession>W4L449</accession>
<dbReference type="Gene3D" id="3.30.460.40">
    <property type="match status" value="1"/>
</dbReference>
<dbReference type="Proteomes" id="UP000019140">
    <property type="component" value="Unassembled WGS sequence"/>
</dbReference>
<evidence type="ECO:0000313" key="2">
    <source>
        <dbReference type="Proteomes" id="UP000019140"/>
    </source>
</evidence>
<dbReference type="HOGENOM" id="CLU_2390997_0_0_7"/>